<keyword evidence="7" id="KW-0732">Signal</keyword>
<keyword evidence="9" id="KW-0406">Ion transport</keyword>
<keyword evidence="12" id="KW-0564">Palmitate</keyword>
<evidence type="ECO:0000256" key="6">
    <source>
        <dbReference type="ARBA" id="ARBA00022692"/>
    </source>
</evidence>
<evidence type="ECO:0000256" key="3">
    <source>
        <dbReference type="ARBA" id="ARBA00022448"/>
    </source>
</evidence>
<protein>
    <submittedName>
        <fullName evidence="17">Polysaccharide export protein</fullName>
    </submittedName>
</protein>
<keyword evidence="8" id="KW-0625">Polysaccharide transport</keyword>
<dbReference type="InterPro" id="IPR003715">
    <property type="entry name" value="Poly_export_N"/>
</dbReference>
<keyword evidence="14" id="KW-0449">Lipoprotein</keyword>
<feature type="domain" description="Polysaccharide export protein N-terminal" evidence="15">
    <location>
        <begin position="48"/>
        <end position="137"/>
    </location>
</feature>
<keyword evidence="10" id="KW-0626">Porin</keyword>
<gene>
    <name evidence="17" type="ORF">MTR64_18705</name>
</gene>
<comment type="subcellular location">
    <subcellularLocation>
        <location evidence="1">Cell outer membrane</location>
        <topology evidence="1">Multi-pass membrane protein</topology>
    </subcellularLocation>
</comment>
<dbReference type="PANTHER" id="PTHR33619:SF3">
    <property type="entry name" value="POLYSACCHARIDE EXPORT PROTEIN GFCE-RELATED"/>
    <property type="match status" value="1"/>
</dbReference>
<evidence type="ECO:0000256" key="13">
    <source>
        <dbReference type="ARBA" id="ARBA00023237"/>
    </source>
</evidence>
<dbReference type="InterPro" id="IPR054765">
    <property type="entry name" value="SLBB_dom"/>
</dbReference>
<evidence type="ECO:0000256" key="12">
    <source>
        <dbReference type="ARBA" id="ARBA00023139"/>
    </source>
</evidence>
<keyword evidence="6" id="KW-0812">Transmembrane</keyword>
<comment type="caution">
    <text evidence="17">The sequence shown here is derived from an EMBL/GenBank/DDBJ whole genome shotgun (WGS) entry which is preliminary data.</text>
</comment>
<evidence type="ECO:0000256" key="1">
    <source>
        <dbReference type="ARBA" id="ARBA00004571"/>
    </source>
</evidence>
<dbReference type="Gene3D" id="3.10.560.10">
    <property type="entry name" value="Outer membrane lipoprotein wza domain like"/>
    <property type="match status" value="2"/>
</dbReference>
<reference evidence="17" key="1">
    <citation type="submission" date="2022-03" db="EMBL/GenBank/DDBJ databases">
        <title>Identification of a novel bacterium isolated from mangrove sediments.</title>
        <authorList>
            <person name="Pan X."/>
        </authorList>
    </citation>
    <scope>NUCLEOTIDE SEQUENCE</scope>
    <source>
        <strain evidence="17">B2580</strain>
    </source>
</reference>
<dbReference type="Pfam" id="PF02563">
    <property type="entry name" value="Poly_export"/>
    <property type="match status" value="1"/>
</dbReference>
<sequence length="341" mass="36056">MKDGSVGVHPELVPLDVSLVADAGGDPEISPSPFAMLPGDGSAYRPEVVYPSDVLSVTIFEVGVTLFGPQATSLAQAGTPTAGGQTIAGVRVDDQGVIDLPYVGTLAVVGLTPREIAQKIEQRLSGLSQSPQAVVSVVSSVKSAVSVMGAVAHSGRYPLTVARERVRDMIAVAGGIAADPEDIVVRLTRQERTVEMRLSDIKAGSADDAYLAAGDQLELLRRPRTFTVFGAADRVSQVPFGADKVNLLEAIARAGGPSDSRANPRGVFLFRWENGTGTEPKPVIYRLDMMQAGSYFVASQFAVHDKDVLYFANSASNPPTKFISIINQLFSPFVTAKALTQ</sequence>
<evidence type="ECO:0000259" key="16">
    <source>
        <dbReference type="Pfam" id="PF22461"/>
    </source>
</evidence>
<keyword evidence="3" id="KW-0813">Transport</keyword>
<feature type="domain" description="SLBB" evidence="16">
    <location>
        <begin position="145"/>
        <end position="215"/>
    </location>
</feature>
<comment type="similarity">
    <text evidence="2">Belongs to the BexD/CtrA/VexA family.</text>
</comment>
<evidence type="ECO:0000256" key="7">
    <source>
        <dbReference type="ARBA" id="ARBA00022729"/>
    </source>
</evidence>
<proteinExistence type="inferred from homology"/>
<keyword evidence="4" id="KW-1134">Transmembrane beta strand</keyword>
<evidence type="ECO:0000256" key="8">
    <source>
        <dbReference type="ARBA" id="ARBA00023047"/>
    </source>
</evidence>
<dbReference type="PANTHER" id="PTHR33619">
    <property type="entry name" value="POLYSACCHARIDE EXPORT PROTEIN GFCE-RELATED"/>
    <property type="match status" value="1"/>
</dbReference>
<dbReference type="Gene3D" id="3.30.1950.10">
    <property type="entry name" value="wza like domain"/>
    <property type="match status" value="1"/>
</dbReference>
<evidence type="ECO:0000256" key="11">
    <source>
        <dbReference type="ARBA" id="ARBA00023136"/>
    </source>
</evidence>
<evidence type="ECO:0000256" key="14">
    <source>
        <dbReference type="ARBA" id="ARBA00023288"/>
    </source>
</evidence>
<accession>A0ABT0B695</accession>
<evidence type="ECO:0000256" key="2">
    <source>
        <dbReference type="ARBA" id="ARBA00009450"/>
    </source>
</evidence>
<dbReference type="Pfam" id="PF22461">
    <property type="entry name" value="SLBB_2"/>
    <property type="match status" value="2"/>
</dbReference>
<evidence type="ECO:0000256" key="5">
    <source>
        <dbReference type="ARBA" id="ARBA00022597"/>
    </source>
</evidence>
<dbReference type="EMBL" id="JALHLE010000038">
    <property type="protein sequence ID" value="MCJ2180607.1"/>
    <property type="molecule type" value="Genomic_DNA"/>
</dbReference>
<feature type="domain" description="SLBB" evidence="16">
    <location>
        <begin position="226"/>
        <end position="310"/>
    </location>
</feature>
<name>A0ABT0B695_9SPHN</name>
<evidence type="ECO:0000259" key="15">
    <source>
        <dbReference type="Pfam" id="PF02563"/>
    </source>
</evidence>
<evidence type="ECO:0000256" key="9">
    <source>
        <dbReference type="ARBA" id="ARBA00023065"/>
    </source>
</evidence>
<keyword evidence="13" id="KW-0998">Cell outer membrane</keyword>
<dbReference type="InterPro" id="IPR049712">
    <property type="entry name" value="Poly_export"/>
</dbReference>
<evidence type="ECO:0000256" key="4">
    <source>
        <dbReference type="ARBA" id="ARBA00022452"/>
    </source>
</evidence>
<keyword evidence="5" id="KW-0762">Sugar transport</keyword>
<evidence type="ECO:0000256" key="10">
    <source>
        <dbReference type="ARBA" id="ARBA00023114"/>
    </source>
</evidence>
<evidence type="ECO:0000313" key="18">
    <source>
        <dbReference type="Proteomes" id="UP001162880"/>
    </source>
</evidence>
<dbReference type="Proteomes" id="UP001162880">
    <property type="component" value="Unassembled WGS sequence"/>
</dbReference>
<evidence type="ECO:0000313" key="17">
    <source>
        <dbReference type="EMBL" id="MCJ2180607.1"/>
    </source>
</evidence>
<organism evidence="17 18">
    <name type="scientific">Novosphingobium album</name>
    <name type="common">ex Hu et al. 2023</name>
    <dbReference type="NCBI Taxonomy" id="2930093"/>
    <lineage>
        <taxon>Bacteria</taxon>
        <taxon>Pseudomonadati</taxon>
        <taxon>Pseudomonadota</taxon>
        <taxon>Alphaproteobacteria</taxon>
        <taxon>Sphingomonadales</taxon>
        <taxon>Sphingomonadaceae</taxon>
        <taxon>Novosphingobium</taxon>
    </lineage>
</organism>
<keyword evidence="11" id="KW-0472">Membrane</keyword>
<dbReference type="RefSeq" id="WP_243996028.1">
    <property type="nucleotide sequence ID" value="NZ_JALHLE010000038.1"/>
</dbReference>
<keyword evidence="18" id="KW-1185">Reference proteome</keyword>